<keyword evidence="4" id="KW-0862">Zinc</keyword>
<keyword evidence="3" id="KW-0378">Hydrolase</keyword>
<keyword evidence="2" id="KW-0479">Metal-binding</keyword>
<name>A0ABZ2P4R2_9BRAD</name>
<keyword evidence="8" id="KW-1185">Reference proteome</keyword>
<evidence type="ECO:0000313" key="7">
    <source>
        <dbReference type="EMBL" id="WXC82169.1"/>
    </source>
</evidence>
<organism evidence="7 8">
    <name type="scientific">Bradyrhizobium septentrionale</name>
    <dbReference type="NCBI Taxonomy" id="1404411"/>
    <lineage>
        <taxon>Bacteria</taxon>
        <taxon>Pseudomonadati</taxon>
        <taxon>Pseudomonadota</taxon>
        <taxon>Alphaproteobacteria</taxon>
        <taxon>Hyphomicrobiales</taxon>
        <taxon>Nitrobacteraceae</taxon>
        <taxon>Bradyrhizobium</taxon>
    </lineage>
</organism>
<evidence type="ECO:0000313" key="8">
    <source>
        <dbReference type="Proteomes" id="UP001432046"/>
    </source>
</evidence>
<keyword evidence="5" id="KW-0482">Metalloprotease</keyword>
<keyword evidence="1" id="KW-0645">Protease</keyword>
<evidence type="ECO:0000256" key="2">
    <source>
        <dbReference type="ARBA" id="ARBA00022723"/>
    </source>
</evidence>
<evidence type="ECO:0000256" key="4">
    <source>
        <dbReference type="ARBA" id="ARBA00022833"/>
    </source>
</evidence>
<feature type="domain" description="JAB" evidence="6">
    <location>
        <begin position="8"/>
        <end position="125"/>
    </location>
</feature>
<dbReference type="SUPFAM" id="SSF102712">
    <property type="entry name" value="JAB1/MPN domain"/>
    <property type="match status" value="1"/>
</dbReference>
<evidence type="ECO:0000256" key="5">
    <source>
        <dbReference type="ARBA" id="ARBA00023049"/>
    </source>
</evidence>
<accession>A0ABZ2P4R2</accession>
<dbReference type="InterPro" id="IPR028090">
    <property type="entry name" value="JAB_dom_prok"/>
</dbReference>
<proteinExistence type="predicted"/>
<gene>
    <name evidence="7" type="ORF">WDK88_11560</name>
</gene>
<reference evidence="7" key="1">
    <citation type="journal article" date="2021" name="Int. J. Syst. Evol. Microbiol.">
        <title>Bradyrhizobium septentrionale sp. nov. (sv. septentrionale) and Bradyrhizobium quebecense sp. nov. (sv. septentrionale) associated with legumes native to Canada possess rearranged symbiosis genes and numerous insertion sequences.</title>
        <authorList>
            <person name="Bromfield E.S.P."/>
            <person name="Cloutier S."/>
        </authorList>
    </citation>
    <scope>NUCLEOTIDE SEQUENCE</scope>
    <source>
        <strain evidence="7">5S5</strain>
    </source>
</reference>
<dbReference type="EMBL" id="CP147711">
    <property type="protein sequence ID" value="WXC82169.1"/>
    <property type="molecule type" value="Genomic_DNA"/>
</dbReference>
<dbReference type="Gene3D" id="3.40.140.10">
    <property type="entry name" value="Cytidine Deaminase, domain 2"/>
    <property type="match status" value="1"/>
</dbReference>
<sequence length="153" mass="17575">MRLRLPNDQLDLLRDALRRAGTKEIGGQIFGEQLAPSDFLASELTFQKRPGTFARFVVDLVQAARDAVRFFNRTKHHYQRFNYIGEWHSHPSFEVRPSDVDLNAMRRLVNDPNFQGRFAVLMITRLDGDHVTSGAWLFDPAAAEFAITLEQQT</sequence>
<evidence type="ECO:0000256" key="3">
    <source>
        <dbReference type="ARBA" id="ARBA00022801"/>
    </source>
</evidence>
<evidence type="ECO:0000259" key="6">
    <source>
        <dbReference type="Pfam" id="PF14464"/>
    </source>
</evidence>
<dbReference type="Proteomes" id="UP001432046">
    <property type="component" value="Chromosome"/>
</dbReference>
<dbReference type="RefSeq" id="WP_338834503.1">
    <property type="nucleotide sequence ID" value="NZ_CP147711.1"/>
</dbReference>
<evidence type="ECO:0000256" key="1">
    <source>
        <dbReference type="ARBA" id="ARBA00022670"/>
    </source>
</evidence>
<reference evidence="7" key="2">
    <citation type="submission" date="2024-03" db="EMBL/GenBank/DDBJ databases">
        <authorList>
            <person name="Bromfield E.S.P."/>
            <person name="Cloutier S."/>
        </authorList>
    </citation>
    <scope>NUCLEOTIDE SEQUENCE</scope>
    <source>
        <strain evidence="7">5S5</strain>
    </source>
</reference>
<protein>
    <submittedName>
        <fullName evidence="7">Mov34/MPN/PAD-1 family protein</fullName>
    </submittedName>
</protein>
<dbReference type="Pfam" id="PF14464">
    <property type="entry name" value="Prok-JAB"/>
    <property type="match status" value="1"/>
</dbReference>